<feature type="binding site" evidence="8">
    <location>
        <position position="171"/>
    </location>
    <ligand>
        <name>S-adenosyl-L-methionine</name>
        <dbReference type="ChEBI" id="CHEBI:59789"/>
    </ligand>
</feature>
<feature type="binding site" evidence="8">
    <location>
        <position position="127"/>
    </location>
    <ligand>
        <name>(3R)-3-methyl-D-ornithine</name>
        <dbReference type="ChEBI" id="CHEBI:64642"/>
    </ligand>
</feature>
<dbReference type="GO" id="GO:0042364">
    <property type="term" value="P:water-soluble vitamin biosynthetic process"/>
    <property type="evidence" value="ECO:0007669"/>
    <property type="project" value="UniProtKB-ARBA"/>
</dbReference>
<dbReference type="PANTHER" id="PTHR43726">
    <property type="entry name" value="3-METHYLORNITHINE SYNTHASE"/>
    <property type="match status" value="1"/>
</dbReference>
<sequence>MTINGSHLNHTEIMELLQGADDPDLFTSARETRERIFGSDVYLRGIVEFSNHCRRRCTYCGLRAENSRPQRYRLTPQEIVDAASQAPVLGLGTVVLQSGEDTHYDKQTIGAIIRDIKERLGLAVTLSLGERTRDELAFWRDCGADRYLLKFETSNPVLHQDVRPGGTLCTRLGCLQTLQELGYEAGSGIIVGLPGQTVQDLACDLRLLRELDLDMLSAGPFLPHPDTPLGGSEPGSIALTLRFMALMRLIAPLGNIPASSALEVALPEGRGMGLEAGANVIMPTITPGRVRAGYTIYPGKNAADDDVRELVISVKKTIATAGLTPSTDRGPSPRTFQYQEATYHG</sequence>
<dbReference type="PROSITE" id="PS51918">
    <property type="entry name" value="RADICAL_SAM"/>
    <property type="match status" value="1"/>
</dbReference>
<dbReference type="Gene3D" id="3.20.20.70">
    <property type="entry name" value="Aldolase class I"/>
    <property type="match status" value="1"/>
</dbReference>
<dbReference type="SMART" id="SM00729">
    <property type="entry name" value="Elp3"/>
    <property type="match status" value="1"/>
</dbReference>
<dbReference type="RefSeq" id="WP_144306527.1">
    <property type="nucleotide sequence ID" value="NZ_QMIF01000013.1"/>
</dbReference>
<keyword evidence="3" id="KW-0479">Metal-binding</keyword>
<feature type="binding site" evidence="8">
    <location>
        <position position="152"/>
    </location>
    <ligand>
        <name>S-adenosyl-L-methionine</name>
        <dbReference type="ChEBI" id="CHEBI:59789"/>
    </ligand>
</feature>
<dbReference type="InterPro" id="IPR034422">
    <property type="entry name" value="HydE/PylB-like"/>
</dbReference>
<feature type="binding site" evidence="8">
    <location>
        <position position="163"/>
    </location>
    <ligand>
        <name>S-adenosyl-L-methionine</name>
        <dbReference type="ChEBI" id="CHEBI:59789"/>
    </ligand>
</feature>
<keyword evidence="4 7" id="KW-0408">Iron</keyword>
<dbReference type="GO" id="GO:0044272">
    <property type="term" value="P:sulfur compound biosynthetic process"/>
    <property type="evidence" value="ECO:0007669"/>
    <property type="project" value="UniProtKB-ARBA"/>
</dbReference>
<feature type="binding site" evidence="7">
    <location>
        <position position="60"/>
    </location>
    <ligand>
        <name>[4Fe-4S] cluster</name>
        <dbReference type="ChEBI" id="CHEBI:49883"/>
        <note>4Fe-4S-S-AdoMet</note>
    </ligand>
</feature>
<gene>
    <name evidence="11" type="ORF">DQK91_16655</name>
</gene>
<dbReference type="SFLD" id="SFLDG01060">
    <property type="entry name" value="BATS_domain_containing"/>
    <property type="match status" value="1"/>
</dbReference>
<dbReference type="InterPro" id="IPR058240">
    <property type="entry name" value="rSAM_sf"/>
</dbReference>
<comment type="caution">
    <text evidence="11">The sequence shown here is derived from an EMBL/GenBank/DDBJ whole genome shotgun (WGS) entry which is preliminary data.</text>
</comment>
<dbReference type="PANTHER" id="PTHR43726:SF1">
    <property type="entry name" value="BIOTIN SYNTHASE"/>
    <property type="match status" value="1"/>
</dbReference>
<keyword evidence="1 7" id="KW-0004">4Fe-4S</keyword>
<dbReference type="GO" id="GO:0046872">
    <property type="term" value="F:metal ion binding"/>
    <property type="evidence" value="ECO:0007669"/>
    <property type="project" value="UniProtKB-KW"/>
</dbReference>
<feature type="binding site" evidence="7">
    <location>
        <position position="53"/>
    </location>
    <ligand>
        <name>[4Fe-4S] cluster</name>
        <dbReference type="ChEBI" id="CHEBI:49883"/>
        <note>4Fe-4S-S-AdoMet</note>
    </ligand>
</feature>
<evidence type="ECO:0000256" key="3">
    <source>
        <dbReference type="ARBA" id="ARBA00022723"/>
    </source>
</evidence>
<dbReference type="EMBL" id="QMIF01000013">
    <property type="protein sequence ID" value="TVM31841.1"/>
    <property type="molecule type" value="Genomic_DNA"/>
</dbReference>
<organism evidence="11 12">
    <name type="scientific">Oceanidesulfovibrio marinus</name>
    <dbReference type="NCBI Taxonomy" id="370038"/>
    <lineage>
        <taxon>Bacteria</taxon>
        <taxon>Pseudomonadati</taxon>
        <taxon>Thermodesulfobacteriota</taxon>
        <taxon>Desulfovibrionia</taxon>
        <taxon>Desulfovibrionales</taxon>
        <taxon>Desulfovibrionaceae</taxon>
        <taxon>Oceanidesulfovibrio</taxon>
    </lineage>
</organism>
<comment type="cofactor">
    <cofactor evidence="6">
        <name>[2Fe-2S] cluster</name>
        <dbReference type="ChEBI" id="CHEBI:190135"/>
    </cofactor>
</comment>
<evidence type="ECO:0000256" key="1">
    <source>
        <dbReference type="ARBA" id="ARBA00022485"/>
    </source>
</evidence>
<comment type="cofactor">
    <cofactor evidence="7">
        <name>[4Fe-4S] cluster</name>
        <dbReference type="ChEBI" id="CHEBI:49883"/>
    </cofactor>
    <text evidence="7">Binds 1 [4Fe-4S] cluster. The cluster is coordinated with 3 cysteines and an exchangeable S-adenosyl-L-methionine.</text>
</comment>
<evidence type="ECO:0000256" key="6">
    <source>
        <dbReference type="ARBA" id="ARBA00034078"/>
    </source>
</evidence>
<dbReference type="SFLD" id="SFLDS00029">
    <property type="entry name" value="Radical_SAM"/>
    <property type="match status" value="1"/>
</dbReference>
<dbReference type="SMART" id="SM00876">
    <property type="entry name" value="BATS"/>
    <property type="match status" value="1"/>
</dbReference>
<dbReference type="Pfam" id="PF04055">
    <property type="entry name" value="Radical_SAM"/>
    <property type="match status" value="1"/>
</dbReference>
<evidence type="ECO:0000256" key="9">
    <source>
        <dbReference type="SAM" id="MobiDB-lite"/>
    </source>
</evidence>
<keyword evidence="2 7" id="KW-0949">S-adenosyl-L-methionine</keyword>
<protein>
    <submittedName>
        <fullName evidence="11">[FeFe] hydrogenase H-cluster radical SAM maturase HydE</fullName>
    </submittedName>
</protein>
<evidence type="ECO:0000256" key="5">
    <source>
        <dbReference type="ARBA" id="ARBA00023014"/>
    </source>
</evidence>
<proteinExistence type="predicted"/>
<dbReference type="InterPro" id="IPR024021">
    <property type="entry name" value="FeFe-hyd_HydE_rSAM"/>
</dbReference>
<dbReference type="InterPro" id="IPR013785">
    <property type="entry name" value="Aldolase_TIM"/>
</dbReference>
<evidence type="ECO:0000256" key="2">
    <source>
        <dbReference type="ARBA" id="ARBA00022691"/>
    </source>
</evidence>
<feature type="domain" description="Radical SAM core" evidence="10">
    <location>
        <begin position="39"/>
        <end position="257"/>
    </location>
</feature>
<feature type="binding site" evidence="8">
    <location>
        <position position="222"/>
    </location>
    <ligand>
        <name>S-adenosyl-L-methionine</name>
        <dbReference type="ChEBI" id="CHEBI:59789"/>
    </ligand>
</feature>
<dbReference type="NCBIfam" id="TIGR03956">
    <property type="entry name" value="rSAM_HydE"/>
    <property type="match status" value="1"/>
</dbReference>
<reference evidence="11 12" key="1">
    <citation type="submission" date="2018-06" db="EMBL/GenBank/DDBJ databases">
        <title>Complete genome of Desulfovibrio marinus P48SEP.</title>
        <authorList>
            <person name="Crispim J.S."/>
            <person name="Vidigal P.M.P."/>
            <person name="Silva L.C.F."/>
            <person name="Araujo L.C."/>
            <person name="Laguardia C.N."/>
            <person name="Dias R.S."/>
            <person name="Sousa M.P."/>
            <person name="Paula S.O."/>
            <person name="Silva C."/>
        </authorList>
    </citation>
    <scope>NUCLEOTIDE SEQUENCE [LARGE SCALE GENOMIC DNA]</scope>
    <source>
        <strain evidence="11 12">P48SEP</strain>
    </source>
</reference>
<feature type="region of interest" description="Disordered" evidence="9">
    <location>
        <begin position="322"/>
        <end position="345"/>
    </location>
</feature>
<dbReference type="SFLD" id="SFLDG01280">
    <property type="entry name" value="HydE/PylB-like"/>
    <property type="match status" value="1"/>
</dbReference>
<dbReference type="SFLD" id="SFLDG01082">
    <property type="entry name" value="B12-binding_domain_containing"/>
    <property type="match status" value="1"/>
</dbReference>
<dbReference type="GO" id="GO:0051539">
    <property type="term" value="F:4 iron, 4 sulfur cluster binding"/>
    <property type="evidence" value="ECO:0007669"/>
    <property type="project" value="UniProtKB-KW"/>
</dbReference>
<dbReference type="SUPFAM" id="SSF102114">
    <property type="entry name" value="Radical SAM enzymes"/>
    <property type="match status" value="1"/>
</dbReference>
<dbReference type="InterPro" id="IPR010722">
    <property type="entry name" value="BATS_dom"/>
</dbReference>
<evidence type="ECO:0000256" key="8">
    <source>
        <dbReference type="PIRSR" id="PIRSR004762-2"/>
    </source>
</evidence>
<feature type="compositionally biased region" description="Polar residues" evidence="9">
    <location>
        <begin position="323"/>
        <end position="345"/>
    </location>
</feature>
<dbReference type="InterPro" id="IPR006638">
    <property type="entry name" value="Elp3/MiaA/NifB-like_rSAM"/>
</dbReference>
<dbReference type="Proteomes" id="UP000434052">
    <property type="component" value="Unassembled WGS sequence"/>
</dbReference>
<dbReference type="InterPro" id="IPR007197">
    <property type="entry name" value="rSAM"/>
</dbReference>
<dbReference type="AlphaFoldDB" id="A0A6P1ZG02"/>
<evidence type="ECO:0000256" key="7">
    <source>
        <dbReference type="PIRSR" id="PIRSR004762-1"/>
    </source>
</evidence>
<name>A0A6P1ZG02_9BACT</name>
<feature type="binding site" evidence="7">
    <location>
        <position position="57"/>
    </location>
    <ligand>
        <name>[4Fe-4S] cluster</name>
        <dbReference type="ChEBI" id="CHEBI:49883"/>
        <note>4Fe-4S-S-AdoMet</note>
    </ligand>
</feature>
<keyword evidence="5 7" id="KW-0411">Iron-sulfur</keyword>
<evidence type="ECO:0000259" key="10">
    <source>
        <dbReference type="PROSITE" id="PS51918"/>
    </source>
</evidence>
<dbReference type="CDD" id="cd01335">
    <property type="entry name" value="Radical_SAM"/>
    <property type="match status" value="1"/>
</dbReference>
<dbReference type="OrthoDB" id="9775764at2"/>
<evidence type="ECO:0000313" key="11">
    <source>
        <dbReference type="EMBL" id="TVM31841.1"/>
    </source>
</evidence>
<evidence type="ECO:0000313" key="12">
    <source>
        <dbReference type="Proteomes" id="UP000434052"/>
    </source>
</evidence>
<accession>A0A6P1ZG02</accession>
<dbReference type="GO" id="GO:0016740">
    <property type="term" value="F:transferase activity"/>
    <property type="evidence" value="ECO:0007669"/>
    <property type="project" value="TreeGrafter"/>
</dbReference>
<dbReference type="PIRSF" id="PIRSF004762">
    <property type="entry name" value="CHP00423"/>
    <property type="match status" value="1"/>
</dbReference>
<evidence type="ECO:0000256" key="4">
    <source>
        <dbReference type="ARBA" id="ARBA00023004"/>
    </source>
</evidence>